<comment type="caution">
    <text evidence="1">The sequence shown here is derived from an EMBL/GenBank/DDBJ whole genome shotgun (WGS) entry which is preliminary data.</text>
</comment>
<proteinExistence type="predicted"/>
<dbReference type="Proteomes" id="UP001224122">
    <property type="component" value="Unassembled WGS sequence"/>
</dbReference>
<sequence>MIYQHLLSDEPIQGMLYNFMEFKKKKPFFKNPIKITIGNPLNDTYYMLKNIVYNEKQILALKKEQDSNMIVLVEAKIEDGQLIKISRLPDDFIGGISWMFEGMLNAN</sequence>
<protein>
    <submittedName>
        <fullName evidence="1">Uncharacterized protein</fullName>
    </submittedName>
</protein>
<accession>A0ABT9XXA2</accession>
<name>A0ABT9XXA2_9BACI</name>
<organism evidence="1 2">
    <name type="scientific">Neobacillus ginsengisoli</name>
    <dbReference type="NCBI Taxonomy" id="904295"/>
    <lineage>
        <taxon>Bacteria</taxon>
        <taxon>Bacillati</taxon>
        <taxon>Bacillota</taxon>
        <taxon>Bacilli</taxon>
        <taxon>Bacillales</taxon>
        <taxon>Bacillaceae</taxon>
        <taxon>Neobacillus</taxon>
    </lineage>
</organism>
<dbReference type="EMBL" id="JAUSTW010000004">
    <property type="protein sequence ID" value="MDQ0199559.1"/>
    <property type="molecule type" value="Genomic_DNA"/>
</dbReference>
<dbReference type="RefSeq" id="WP_307408591.1">
    <property type="nucleotide sequence ID" value="NZ_JAUSTW010000004.1"/>
</dbReference>
<gene>
    <name evidence="1" type="ORF">J2S10_002741</name>
</gene>
<reference evidence="1 2" key="1">
    <citation type="submission" date="2023-07" db="EMBL/GenBank/DDBJ databases">
        <title>Genomic Encyclopedia of Type Strains, Phase IV (KMG-IV): sequencing the most valuable type-strain genomes for metagenomic binning, comparative biology and taxonomic classification.</title>
        <authorList>
            <person name="Goeker M."/>
        </authorList>
    </citation>
    <scope>NUCLEOTIDE SEQUENCE [LARGE SCALE GENOMIC DNA]</scope>
    <source>
        <strain evidence="1 2">DSM 27594</strain>
    </source>
</reference>
<evidence type="ECO:0000313" key="2">
    <source>
        <dbReference type="Proteomes" id="UP001224122"/>
    </source>
</evidence>
<keyword evidence="2" id="KW-1185">Reference proteome</keyword>
<evidence type="ECO:0000313" key="1">
    <source>
        <dbReference type="EMBL" id="MDQ0199559.1"/>
    </source>
</evidence>